<protein>
    <submittedName>
        <fullName evidence="13">Probable voltage-dependent anion-selective channel (inferred by orthology to a C. elegans protein)</fullName>
    </submittedName>
</protein>
<dbReference type="InterPro" id="IPR001925">
    <property type="entry name" value="Porin_Euk"/>
</dbReference>
<organism evidence="12 13">
    <name type="scientific">Strongyloides venezuelensis</name>
    <name type="common">Threadworm</name>
    <dbReference type="NCBI Taxonomy" id="75913"/>
    <lineage>
        <taxon>Eukaryota</taxon>
        <taxon>Metazoa</taxon>
        <taxon>Ecdysozoa</taxon>
        <taxon>Nematoda</taxon>
        <taxon>Chromadorea</taxon>
        <taxon>Rhabditida</taxon>
        <taxon>Tylenchina</taxon>
        <taxon>Panagrolaimomorpha</taxon>
        <taxon>Strongyloidoidea</taxon>
        <taxon>Strongyloididae</taxon>
        <taxon>Strongyloides</taxon>
    </lineage>
</organism>
<keyword evidence="9" id="KW-0496">Mitochondrion</keyword>
<dbReference type="FunFam" id="2.40.160.10:FF:000012">
    <property type="entry name" value="Voltage-dependent anion-selective channel"/>
    <property type="match status" value="1"/>
</dbReference>
<dbReference type="AlphaFoldDB" id="A0A0K0F026"/>
<evidence type="ECO:0000256" key="9">
    <source>
        <dbReference type="ARBA" id="ARBA00023128"/>
    </source>
</evidence>
<keyword evidence="3" id="KW-0813">Transport</keyword>
<dbReference type="CDD" id="cd07306">
    <property type="entry name" value="Porin3_VDAC"/>
    <property type="match status" value="1"/>
</dbReference>
<accession>A0A0K0F026</accession>
<evidence type="ECO:0000256" key="11">
    <source>
        <dbReference type="SAM" id="SignalP"/>
    </source>
</evidence>
<sequence>MFLARFRRLIILTMTPPSYADLGKAARDLFNKGHNIGNIKLDITNKTGYNKEYEIKTSATHDLSKEVLGTNFDFKYKVQEYGVTFTESLNSNNTLKSVFEITDQLSKGLKVTLEGLYSFKDESRKANLKTEYVKPNLKVNSNLSLLGAPILDTSAVTEYKDLLIGVQAIADVSKSEVKSTNVTISRVLPQFVLTAFLNNGNVIGGSIFHKPSSTVDLGVQVNYKVGDENATYGLAAKYDVSRDLYVKGKINNSSDVVVSATHKLNNEISLTGSSQFSLLSASNGKNKIGFGIEYSV</sequence>
<evidence type="ECO:0000256" key="1">
    <source>
        <dbReference type="ARBA" id="ARBA00004294"/>
    </source>
</evidence>
<evidence type="ECO:0000256" key="7">
    <source>
        <dbReference type="ARBA" id="ARBA00023065"/>
    </source>
</evidence>
<evidence type="ECO:0000256" key="8">
    <source>
        <dbReference type="ARBA" id="ARBA00023114"/>
    </source>
</evidence>
<dbReference type="GO" id="GO:0005741">
    <property type="term" value="C:mitochondrial outer membrane"/>
    <property type="evidence" value="ECO:0007669"/>
    <property type="project" value="UniProtKB-SubCell"/>
</dbReference>
<feature type="chain" id="PRO_5005328941" evidence="11">
    <location>
        <begin position="21"/>
        <end position="296"/>
    </location>
</feature>
<proteinExistence type="inferred from homology"/>
<keyword evidence="6" id="KW-1000">Mitochondrion outer membrane</keyword>
<evidence type="ECO:0000256" key="3">
    <source>
        <dbReference type="ARBA" id="ARBA00022448"/>
    </source>
</evidence>
<evidence type="ECO:0000256" key="4">
    <source>
        <dbReference type="ARBA" id="ARBA00022452"/>
    </source>
</evidence>
<dbReference type="PANTHER" id="PTHR11743">
    <property type="entry name" value="VOLTAGE-DEPENDENT ANION-SELECTIVE CHANNEL"/>
    <property type="match status" value="1"/>
</dbReference>
<evidence type="ECO:0000313" key="12">
    <source>
        <dbReference type="Proteomes" id="UP000035680"/>
    </source>
</evidence>
<dbReference type="PRINTS" id="PR00185">
    <property type="entry name" value="EUKARYTPORIN"/>
</dbReference>
<dbReference type="InterPro" id="IPR023614">
    <property type="entry name" value="Porin_dom_sf"/>
</dbReference>
<keyword evidence="11" id="KW-0732">Signal</keyword>
<comment type="similarity">
    <text evidence="2">Belongs to the eukaryotic mitochondrial porin family.</text>
</comment>
<dbReference type="GO" id="GO:0008308">
    <property type="term" value="F:voltage-gated monoatomic anion channel activity"/>
    <property type="evidence" value="ECO:0007669"/>
    <property type="project" value="InterPro"/>
</dbReference>
<keyword evidence="8" id="KW-0626">Porin</keyword>
<keyword evidence="7" id="KW-0406">Ion transport</keyword>
<dbReference type="Gene3D" id="2.40.160.10">
    <property type="entry name" value="Porin"/>
    <property type="match status" value="1"/>
</dbReference>
<comment type="subcellular location">
    <subcellularLocation>
        <location evidence="1">Mitochondrion outer membrane</location>
    </subcellularLocation>
</comment>
<dbReference type="GO" id="GO:0015288">
    <property type="term" value="F:porin activity"/>
    <property type="evidence" value="ECO:0007669"/>
    <property type="project" value="UniProtKB-KW"/>
</dbReference>
<evidence type="ECO:0000256" key="10">
    <source>
        <dbReference type="ARBA" id="ARBA00023136"/>
    </source>
</evidence>
<dbReference type="GO" id="GO:0046930">
    <property type="term" value="C:pore complex"/>
    <property type="evidence" value="ECO:0007669"/>
    <property type="project" value="UniProtKB-KW"/>
</dbReference>
<evidence type="ECO:0000313" key="13">
    <source>
        <dbReference type="WBParaSite" id="SVE_0213800.1"/>
    </source>
</evidence>
<evidence type="ECO:0000256" key="2">
    <source>
        <dbReference type="ARBA" id="ARBA00007780"/>
    </source>
</evidence>
<reference evidence="12" key="1">
    <citation type="submission" date="2014-07" db="EMBL/GenBank/DDBJ databases">
        <authorList>
            <person name="Martin A.A"/>
            <person name="De Silva N."/>
        </authorList>
    </citation>
    <scope>NUCLEOTIDE SEQUENCE</scope>
</reference>
<keyword evidence="5" id="KW-0812">Transmembrane</keyword>
<dbReference type="Proteomes" id="UP000035680">
    <property type="component" value="Unassembled WGS sequence"/>
</dbReference>
<dbReference type="Pfam" id="PF01459">
    <property type="entry name" value="Porin_3"/>
    <property type="match status" value="1"/>
</dbReference>
<name>A0A0K0F026_STRVS</name>
<dbReference type="PANTHER" id="PTHR11743:SF70">
    <property type="entry name" value="GH26960P-RELATED"/>
    <property type="match status" value="1"/>
</dbReference>
<evidence type="ECO:0000256" key="5">
    <source>
        <dbReference type="ARBA" id="ARBA00022692"/>
    </source>
</evidence>
<dbReference type="WBParaSite" id="SVE_0213800.1">
    <property type="protein sequence ID" value="SVE_0213800.1"/>
    <property type="gene ID" value="SVE_0213800"/>
</dbReference>
<reference evidence="13" key="2">
    <citation type="submission" date="2015-08" db="UniProtKB">
        <authorList>
            <consortium name="WormBaseParasite"/>
        </authorList>
    </citation>
    <scope>IDENTIFICATION</scope>
</reference>
<dbReference type="STRING" id="75913.A0A0K0F026"/>
<dbReference type="InterPro" id="IPR027246">
    <property type="entry name" value="Porin_Euk/Tom40"/>
</dbReference>
<keyword evidence="12" id="KW-1185">Reference proteome</keyword>
<keyword evidence="10" id="KW-0472">Membrane</keyword>
<keyword evidence="4" id="KW-1134">Transmembrane beta strand</keyword>
<feature type="signal peptide" evidence="11">
    <location>
        <begin position="1"/>
        <end position="20"/>
    </location>
</feature>
<evidence type="ECO:0000256" key="6">
    <source>
        <dbReference type="ARBA" id="ARBA00022787"/>
    </source>
</evidence>